<dbReference type="Pfam" id="PF00072">
    <property type="entry name" value="Response_reg"/>
    <property type="match status" value="1"/>
</dbReference>
<dbReference type="Gene3D" id="3.40.50.2300">
    <property type="match status" value="1"/>
</dbReference>
<evidence type="ECO:0008006" key="6">
    <source>
        <dbReference type="Google" id="ProtNLM"/>
    </source>
</evidence>
<proteinExistence type="predicted"/>
<dbReference type="CDD" id="cd06170">
    <property type="entry name" value="LuxR_C_like"/>
    <property type="match status" value="1"/>
</dbReference>
<gene>
    <name evidence="5" type="ORF">MNBD_ALPHA02-2247</name>
</gene>
<evidence type="ECO:0000256" key="2">
    <source>
        <dbReference type="ARBA" id="ARBA00023125"/>
    </source>
</evidence>
<feature type="domain" description="Response regulatory" evidence="4">
    <location>
        <begin position="12"/>
        <end position="130"/>
    </location>
</feature>
<dbReference type="PROSITE" id="PS50110">
    <property type="entry name" value="RESPONSE_REGULATORY"/>
    <property type="match status" value="1"/>
</dbReference>
<dbReference type="PANTHER" id="PTHR45566">
    <property type="entry name" value="HTH-TYPE TRANSCRIPTIONAL REGULATOR YHJB-RELATED"/>
    <property type="match status" value="1"/>
</dbReference>
<evidence type="ECO:0000313" key="5">
    <source>
        <dbReference type="EMBL" id="VAV95882.1"/>
    </source>
</evidence>
<dbReference type="PANTHER" id="PTHR45566:SF1">
    <property type="entry name" value="HTH-TYPE TRANSCRIPTIONAL REGULATOR YHJB-RELATED"/>
    <property type="match status" value="1"/>
</dbReference>
<dbReference type="InterPro" id="IPR000792">
    <property type="entry name" value="Tscrpt_reg_LuxR_C"/>
</dbReference>
<dbReference type="InterPro" id="IPR011006">
    <property type="entry name" value="CheY-like_superfamily"/>
</dbReference>
<keyword evidence="2" id="KW-0238">DNA-binding</keyword>
<dbReference type="SUPFAM" id="SSF52172">
    <property type="entry name" value="CheY-like"/>
    <property type="match status" value="1"/>
</dbReference>
<dbReference type="EMBL" id="UOED01000105">
    <property type="protein sequence ID" value="VAV95882.1"/>
    <property type="molecule type" value="Genomic_DNA"/>
</dbReference>
<dbReference type="InterPro" id="IPR016032">
    <property type="entry name" value="Sig_transdc_resp-reg_C-effctor"/>
</dbReference>
<dbReference type="PROSITE" id="PS00622">
    <property type="entry name" value="HTH_LUXR_1"/>
    <property type="match status" value="1"/>
</dbReference>
<dbReference type="PRINTS" id="PR00038">
    <property type="entry name" value="HTHLUXR"/>
</dbReference>
<dbReference type="InterPro" id="IPR001789">
    <property type="entry name" value="Sig_transdc_resp-reg_receiver"/>
</dbReference>
<dbReference type="GO" id="GO:0006355">
    <property type="term" value="P:regulation of DNA-templated transcription"/>
    <property type="evidence" value="ECO:0007669"/>
    <property type="project" value="InterPro"/>
</dbReference>
<organism evidence="5">
    <name type="scientific">hydrothermal vent metagenome</name>
    <dbReference type="NCBI Taxonomy" id="652676"/>
    <lineage>
        <taxon>unclassified sequences</taxon>
        <taxon>metagenomes</taxon>
        <taxon>ecological metagenomes</taxon>
    </lineage>
</organism>
<dbReference type="GO" id="GO:0003677">
    <property type="term" value="F:DNA binding"/>
    <property type="evidence" value="ECO:0007669"/>
    <property type="project" value="UniProtKB-KW"/>
</dbReference>
<dbReference type="PROSITE" id="PS50043">
    <property type="entry name" value="HTH_LUXR_2"/>
    <property type="match status" value="1"/>
</dbReference>
<dbReference type="CDD" id="cd17535">
    <property type="entry name" value="REC_NarL-like"/>
    <property type="match status" value="1"/>
</dbReference>
<reference evidence="5" key="1">
    <citation type="submission" date="2018-06" db="EMBL/GenBank/DDBJ databases">
        <authorList>
            <person name="Zhirakovskaya E."/>
        </authorList>
    </citation>
    <scope>NUCLEOTIDE SEQUENCE</scope>
</reference>
<dbReference type="SMART" id="SM00421">
    <property type="entry name" value="HTH_LUXR"/>
    <property type="match status" value="1"/>
</dbReference>
<evidence type="ECO:0000259" key="4">
    <source>
        <dbReference type="PROSITE" id="PS50110"/>
    </source>
</evidence>
<feature type="domain" description="HTH luxR-type" evidence="3">
    <location>
        <begin position="159"/>
        <end position="224"/>
    </location>
</feature>
<dbReference type="Pfam" id="PF00196">
    <property type="entry name" value="GerE"/>
    <property type="match status" value="1"/>
</dbReference>
<evidence type="ECO:0000259" key="3">
    <source>
        <dbReference type="PROSITE" id="PS50043"/>
    </source>
</evidence>
<sequence>MPYSHGIMTHKRVLIADDHPLFHEALKGVVMDVLARDTDYICTVNVRETLQALEDNPAFDLILLDLKLPGADGFSALISIRSKVPAVPVVMVSSTDQVDVVRESFSYGAMGYLPKSSSQEVMKNAIRLVMSGSTYIPTEALGSFSIAALETTAKETPKSQDPASTLTPRQLAVLDLLAEGKANKIIAYDLNISEITVKAHVSAILRKLGVSNRLQAVIAAKNMTR</sequence>
<dbReference type="SUPFAM" id="SSF46894">
    <property type="entry name" value="C-terminal effector domain of the bipartite response regulators"/>
    <property type="match status" value="1"/>
</dbReference>
<dbReference type="SMART" id="SM00448">
    <property type="entry name" value="REC"/>
    <property type="match status" value="1"/>
</dbReference>
<protein>
    <recommendedName>
        <fullName evidence="6">Two-component transcriptional response regulator, LuxR family</fullName>
    </recommendedName>
</protein>
<keyword evidence="1" id="KW-0597">Phosphoprotein</keyword>
<dbReference type="InterPro" id="IPR058245">
    <property type="entry name" value="NreC/VraR/RcsB-like_REC"/>
</dbReference>
<evidence type="ECO:0000256" key="1">
    <source>
        <dbReference type="ARBA" id="ARBA00022553"/>
    </source>
</evidence>
<dbReference type="GO" id="GO:0000160">
    <property type="term" value="P:phosphorelay signal transduction system"/>
    <property type="evidence" value="ECO:0007669"/>
    <property type="project" value="InterPro"/>
</dbReference>
<accession>A0A3B0RWV0</accession>
<dbReference type="InterPro" id="IPR051015">
    <property type="entry name" value="EvgA-like"/>
</dbReference>
<dbReference type="AlphaFoldDB" id="A0A3B0RWV0"/>
<name>A0A3B0RWV0_9ZZZZ</name>